<proteinExistence type="inferred from homology"/>
<dbReference type="Pfam" id="PF21191">
    <property type="entry name" value="CvfB_1st"/>
    <property type="match status" value="1"/>
</dbReference>
<evidence type="ECO:0000259" key="2">
    <source>
        <dbReference type="PROSITE" id="PS50126"/>
    </source>
</evidence>
<dbReference type="PIRSF" id="PIRSF012524">
    <property type="entry name" value="YitL_S1"/>
    <property type="match status" value="1"/>
</dbReference>
<dbReference type="InterPro" id="IPR003029">
    <property type="entry name" value="S1_domain"/>
</dbReference>
<feature type="domain" description="S1 motif" evidence="2">
    <location>
        <begin position="154"/>
        <end position="214"/>
    </location>
</feature>
<dbReference type="SMART" id="SM00316">
    <property type="entry name" value="S1"/>
    <property type="match status" value="3"/>
</dbReference>
<dbReference type="Gene3D" id="1.10.10.10">
    <property type="entry name" value="Winged helix-like DNA-binding domain superfamily/Winged helix DNA-binding domain"/>
    <property type="match status" value="1"/>
</dbReference>
<dbReference type="Gene3D" id="2.40.50.140">
    <property type="entry name" value="Nucleic acid-binding proteins"/>
    <property type="match status" value="2"/>
</dbReference>
<organism evidence="3 4">
    <name type="scientific">Evansella caseinilytica</name>
    <dbReference type="NCBI Taxonomy" id="1503961"/>
    <lineage>
        <taxon>Bacteria</taxon>
        <taxon>Bacillati</taxon>
        <taxon>Bacillota</taxon>
        <taxon>Bacilli</taxon>
        <taxon>Bacillales</taxon>
        <taxon>Bacillaceae</taxon>
        <taxon>Evansella</taxon>
    </lineage>
</organism>
<evidence type="ECO:0000313" key="4">
    <source>
        <dbReference type="Proteomes" id="UP000198935"/>
    </source>
</evidence>
<dbReference type="InterPro" id="IPR036388">
    <property type="entry name" value="WH-like_DNA-bd_sf"/>
</dbReference>
<dbReference type="EMBL" id="FNPI01000004">
    <property type="protein sequence ID" value="SDY94955.1"/>
    <property type="molecule type" value="Genomic_DNA"/>
</dbReference>
<evidence type="ECO:0000313" key="3">
    <source>
        <dbReference type="EMBL" id="SDY94955.1"/>
    </source>
</evidence>
<dbReference type="Proteomes" id="UP000198935">
    <property type="component" value="Unassembled WGS sequence"/>
</dbReference>
<dbReference type="Pfam" id="PF17783">
    <property type="entry name" value="WHD_CvfB"/>
    <property type="match status" value="1"/>
</dbReference>
<keyword evidence="4" id="KW-1185">Reference proteome</keyword>
<dbReference type="InterPro" id="IPR040764">
    <property type="entry name" value="CvfB_WH"/>
</dbReference>
<gene>
    <name evidence="3" type="ORF">SAMN05421736_104294</name>
</gene>
<dbReference type="AlphaFoldDB" id="A0A1H3P2C5"/>
<dbReference type="InterPro" id="IPR048587">
    <property type="entry name" value="CvfB_S1_3rd"/>
</dbReference>
<dbReference type="PANTHER" id="PTHR37296:SF1">
    <property type="entry name" value="CONSERVED VIRULENCE FACTOR B"/>
    <property type="match status" value="1"/>
</dbReference>
<protein>
    <recommendedName>
        <fullName evidence="2">S1 motif domain-containing protein</fullName>
    </recommendedName>
</protein>
<dbReference type="Pfam" id="PF21543">
    <property type="entry name" value="CvfB_2nd"/>
    <property type="match status" value="1"/>
</dbReference>
<dbReference type="Pfam" id="PF13509">
    <property type="entry name" value="S1_2"/>
    <property type="match status" value="1"/>
</dbReference>
<dbReference type="InterPro" id="IPR014464">
    <property type="entry name" value="CvfB_fam"/>
</dbReference>
<dbReference type="GO" id="GO:0003676">
    <property type="term" value="F:nucleic acid binding"/>
    <property type="evidence" value="ECO:0007669"/>
    <property type="project" value="InterPro"/>
</dbReference>
<dbReference type="PANTHER" id="PTHR37296">
    <property type="entry name" value="CONSERVED VIRULENCE FACTOR B"/>
    <property type="match status" value="1"/>
</dbReference>
<dbReference type="PROSITE" id="PS50126">
    <property type="entry name" value="S1"/>
    <property type="match status" value="1"/>
</dbReference>
<reference evidence="4" key="1">
    <citation type="submission" date="2016-10" db="EMBL/GenBank/DDBJ databases">
        <authorList>
            <person name="Varghese N."/>
            <person name="Submissions S."/>
        </authorList>
    </citation>
    <scope>NUCLEOTIDE SEQUENCE [LARGE SCALE GENOMIC DNA]</scope>
    <source>
        <strain evidence="4">SP</strain>
    </source>
</reference>
<accession>A0A1H3P2C5</accession>
<dbReference type="InterPro" id="IPR012340">
    <property type="entry name" value="NA-bd_OB-fold"/>
</dbReference>
<dbReference type="STRING" id="1503961.SAMN05421736_104294"/>
<dbReference type="InterPro" id="IPR039566">
    <property type="entry name" value="CvfB_S1_st"/>
</dbReference>
<dbReference type="InterPro" id="IPR048588">
    <property type="entry name" value="CvfB_S1_2nd"/>
</dbReference>
<dbReference type="OrthoDB" id="9801597at2"/>
<dbReference type="SUPFAM" id="SSF50249">
    <property type="entry name" value="Nucleic acid-binding proteins"/>
    <property type="match status" value="1"/>
</dbReference>
<evidence type="ECO:0000256" key="1">
    <source>
        <dbReference type="PIRNR" id="PIRNR012524"/>
    </source>
</evidence>
<name>A0A1H3P2C5_9BACI</name>
<sequence length="291" mass="32718">MDQIEAGTVHTLTVARKIETGYVLTNGKREILMHVNEAEEDLDVNQEVDVFLYLDKKGQLIATTVIPEILKGTYGWAKVAESVKQLGVFVDIGIQKEILVSKDDLPLLEGVWPQPGDELFVTLITDKKGRLLAKPVTEDIIEQERDLAKKTLRNEPISGRVYRSTKVGSFIITEEGFRGFIHHTERKDEPRLGQWVEGRIIEVKDDGTLNVSMRPLKQESISDDAEVILSYLASRGGVMPFTDKSSPDDIRDTFNLSKAAFKRALGRLLKAGKIEQREGQTFLKREGEAKK</sequence>
<comment type="similarity">
    <text evidence="1">Belongs to the CvfB family.</text>
</comment>